<dbReference type="SUPFAM" id="SSF103473">
    <property type="entry name" value="MFS general substrate transporter"/>
    <property type="match status" value="1"/>
</dbReference>
<feature type="transmembrane region" description="Helical" evidence="7">
    <location>
        <begin position="193"/>
        <end position="217"/>
    </location>
</feature>
<dbReference type="CDD" id="cd17477">
    <property type="entry name" value="MFS_YcaD_like"/>
    <property type="match status" value="1"/>
</dbReference>
<protein>
    <submittedName>
        <fullName evidence="9">MFS transporter</fullName>
    </submittedName>
</protein>
<dbReference type="KEGG" id="vzi:G5S32_18025"/>
<feature type="transmembrane region" description="Helical" evidence="7">
    <location>
        <begin position="325"/>
        <end position="347"/>
    </location>
</feature>
<name>A0A6G7CP65_9VIBR</name>
<evidence type="ECO:0000256" key="5">
    <source>
        <dbReference type="ARBA" id="ARBA00022989"/>
    </source>
</evidence>
<keyword evidence="10" id="KW-1185">Reference proteome</keyword>
<dbReference type="GO" id="GO:0005886">
    <property type="term" value="C:plasma membrane"/>
    <property type="evidence" value="ECO:0007669"/>
    <property type="project" value="UniProtKB-SubCell"/>
</dbReference>
<feature type="transmembrane region" description="Helical" evidence="7">
    <location>
        <begin position="43"/>
        <end position="63"/>
    </location>
</feature>
<sequence length="598" mass="65799">MSVIYTLKPLSLLFISSCFIMFGHGLSGLLIPVRLTADSQEISIIGFILSMFSVGFLLGAIVCKKILKNIGIIRTFAFCGGICSASILIMGITEDLWVWSLCRAILGFGIACATASLDTWFNSVAIESNRGKIMAINQVFVLTAITLGQFGLVIAEPTEVTLFIICGLVFSLSIIPVVFISKFEPEIEKNESLTFKALYFMSPLGFVTCFVCGLLYSTALNLFPIYFDAAGIQGFRLSLFMGMATIGAVLFQMPMGYFSDSFGRKGAVVLSCISLLVSSYFLPISIESNIEVLSLCIIAVVMGMIACLYPLSISEVFDKTATSQMVSVLSTLLCVYGLGAIIGPYSVSLWMEYSGPKAIFSFVWLMIGLLLIFTLYRIQVRPSLPKEKQEQFVVHIPNIGAEELDPRTVLTEHSIIVDEIMDQMERLALGSPNSAIAFIRSITTKHPEWAVVVAGRAASIESIDTVTLFRAITITNPELSLDIVRNISNSTPEEIETFVEWLIEKKPENCVGLLATISESIQYDAEPIIDIIMEKSPDLLGEFSQQLAKNMFETASNIRQADKQEGSDNYDFKELIASISRAAPEQLDEIHNLLAKYK</sequence>
<dbReference type="Proteomes" id="UP000503003">
    <property type="component" value="Chromosome 2"/>
</dbReference>
<keyword evidence="3" id="KW-1003">Cell membrane</keyword>
<dbReference type="EMBL" id="CP049332">
    <property type="protein sequence ID" value="QIH43879.1"/>
    <property type="molecule type" value="Genomic_DNA"/>
</dbReference>
<dbReference type="InterPro" id="IPR005829">
    <property type="entry name" value="Sugar_transporter_CS"/>
</dbReference>
<feature type="transmembrane region" description="Helical" evidence="7">
    <location>
        <begin position="75"/>
        <end position="92"/>
    </location>
</feature>
<feature type="transmembrane region" description="Helical" evidence="7">
    <location>
        <begin position="237"/>
        <end position="255"/>
    </location>
</feature>
<dbReference type="Gene3D" id="1.20.1250.20">
    <property type="entry name" value="MFS general substrate transporter like domains"/>
    <property type="match status" value="2"/>
</dbReference>
<reference evidence="9 10" key="1">
    <citation type="submission" date="2020-02" db="EMBL/GenBank/DDBJ databases">
        <title>A complete genome of a marine bacterium Vibrio sp. ZWAL4003 isolated from the mangrove sediment with the ability to degrade polysaccharides.</title>
        <authorList>
            <person name="Wu J."/>
            <person name="Qu W."/>
            <person name="Zeng R."/>
        </authorList>
    </citation>
    <scope>NUCLEOTIDE SEQUENCE [LARGE SCALE GENOMIC DNA]</scope>
    <source>
        <strain evidence="9 10">ZWAL4003</strain>
    </source>
</reference>
<organism evidence="9 10">
    <name type="scientific">Vibrio ziniensis</name>
    <dbReference type="NCBI Taxonomy" id="2711221"/>
    <lineage>
        <taxon>Bacteria</taxon>
        <taxon>Pseudomonadati</taxon>
        <taxon>Pseudomonadota</taxon>
        <taxon>Gammaproteobacteria</taxon>
        <taxon>Vibrionales</taxon>
        <taxon>Vibrionaceae</taxon>
        <taxon>Vibrio</taxon>
    </lineage>
</organism>
<dbReference type="AlphaFoldDB" id="A0A6G7CP65"/>
<evidence type="ECO:0000256" key="2">
    <source>
        <dbReference type="ARBA" id="ARBA00022448"/>
    </source>
</evidence>
<accession>A0A6G7CP65</accession>
<evidence type="ECO:0000256" key="3">
    <source>
        <dbReference type="ARBA" id="ARBA00022475"/>
    </source>
</evidence>
<evidence type="ECO:0000256" key="7">
    <source>
        <dbReference type="SAM" id="Phobius"/>
    </source>
</evidence>
<feature type="transmembrane region" description="Helical" evidence="7">
    <location>
        <begin position="160"/>
        <end position="181"/>
    </location>
</feature>
<evidence type="ECO:0000256" key="6">
    <source>
        <dbReference type="ARBA" id="ARBA00023136"/>
    </source>
</evidence>
<dbReference type="RefSeq" id="WP_165313545.1">
    <property type="nucleotide sequence ID" value="NZ_CP049332.1"/>
</dbReference>
<feature type="transmembrane region" description="Helical" evidence="7">
    <location>
        <begin position="98"/>
        <end position="121"/>
    </location>
</feature>
<dbReference type="PROSITE" id="PS00216">
    <property type="entry name" value="SUGAR_TRANSPORT_1"/>
    <property type="match status" value="1"/>
</dbReference>
<dbReference type="InterPro" id="IPR020846">
    <property type="entry name" value="MFS_dom"/>
</dbReference>
<keyword evidence="5 7" id="KW-1133">Transmembrane helix</keyword>
<feature type="transmembrane region" description="Helical" evidence="7">
    <location>
        <begin position="267"/>
        <end position="286"/>
    </location>
</feature>
<evidence type="ECO:0000256" key="1">
    <source>
        <dbReference type="ARBA" id="ARBA00004651"/>
    </source>
</evidence>
<feature type="transmembrane region" description="Helical" evidence="7">
    <location>
        <begin position="12"/>
        <end position="31"/>
    </location>
</feature>
<keyword evidence="6 7" id="KW-0472">Membrane</keyword>
<evidence type="ECO:0000313" key="10">
    <source>
        <dbReference type="Proteomes" id="UP000503003"/>
    </source>
</evidence>
<feature type="transmembrane region" description="Helical" evidence="7">
    <location>
        <begin position="292"/>
        <end position="313"/>
    </location>
</feature>
<gene>
    <name evidence="9" type="ORF">G5S32_18025</name>
</gene>
<evidence type="ECO:0000313" key="9">
    <source>
        <dbReference type="EMBL" id="QIH43879.1"/>
    </source>
</evidence>
<dbReference type="GO" id="GO:0022857">
    <property type="term" value="F:transmembrane transporter activity"/>
    <property type="evidence" value="ECO:0007669"/>
    <property type="project" value="InterPro"/>
</dbReference>
<dbReference type="Pfam" id="PF07690">
    <property type="entry name" value="MFS_1"/>
    <property type="match status" value="1"/>
</dbReference>
<feature type="transmembrane region" description="Helical" evidence="7">
    <location>
        <begin position="359"/>
        <end position="378"/>
    </location>
</feature>
<dbReference type="InterPro" id="IPR036259">
    <property type="entry name" value="MFS_trans_sf"/>
</dbReference>
<proteinExistence type="predicted"/>
<comment type="subcellular location">
    <subcellularLocation>
        <location evidence="1">Cell membrane</location>
        <topology evidence="1">Multi-pass membrane protein</topology>
    </subcellularLocation>
</comment>
<evidence type="ECO:0000259" key="8">
    <source>
        <dbReference type="PROSITE" id="PS50850"/>
    </source>
</evidence>
<dbReference type="PANTHER" id="PTHR23521">
    <property type="entry name" value="TRANSPORTER MFS SUPERFAMILY"/>
    <property type="match status" value="1"/>
</dbReference>
<keyword evidence="4 7" id="KW-0812">Transmembrane</keyword>
<keyword evidence="2" id="KW-0813">Transport</keyword>
<evidence type="ECO:0000256" key="4">
    <source>
        <dbReference type="ARBA" id="ARBA00022692"/>
    </source>
</evidence>
<dbReference type="InterPro" id="IPR011701">
    <property type="entry name" value="MFS"/>
</dbReference>
<dbReference type="PANTHER" id="PTHR23521:SF2">
    <property type="entry name" value="TRANSPORTER MFS SUPERFAMILY"/>
    <property type="match status" value="1"/>
</dbReference>
<dbReference type="PROSITE" id="PS50850">
    <property type="entry name" value="MFS"/>
    <property type="match status" value="1"/>
</dbReference>
<feature type="domain" description="Major facilitator superfamily (MFS) profile" evidence="8">
    <location>
        <begin position="1"/>
        <end position="382"/>
    </location>
</feature>
<feature type="transmembrane region" description="Helical" evidence="7">
    <location>
        <begin position="133"/>
        <end position="154"/>
    </location>
</feature>
<dbReference type="InterPro" id="IPR047200">
    <property type="entry name" value="MFS_YcaD-like"/>
</dbReference>